<proteinExistence type="inferred from homology"/>
<dbReference type="Proteomes" id="UP000294614">
    <property type="component" value="Unassembled WGS sequence"/>
</dbReference>
<name>A0A4R1KE59_9BACT</name>
<evidence type="ECO:0000256" key="10">
    <source>
        <dbReference type="ARBA" id="ARBA00023172"/>
    </source>
</evidence>
<evidence type="ECO:0000256" key="8">
    <source>
        <dbReference type="ARBA" id="ARBA00022842"/>
    </source>
</evidence>
<evidence type="ECO:0000256" key="5">
    <source>
        <dbReference type="ARBA" id="ARBA00022759"/>
    </source>
</evidence>
<keyword evidence="3 13" id="KW-0540">Nuclease</keyword>
<keyword evidence="11 13" id="KW-0234">DNA repair</keyword>
<feature type="binding site" evidence="13">
    <location>
        <position position="69"/>
    </location>
    <ligand>
        <name>Mg(2+)</name>
        <dbReference type="ChEBI" id="CHEBI:18420"/>
        <label>2</label>
    </ligand>
</feature>
<keyword evidence="10 13" id="KW-0233">DNA recombination</keyword>
<evidence type="ECO:0000313" key="16">
    <source>
        <dbReference type="Proteomes" id="UP000294614"/>
    </source>
</evidence>
<organism evidence="15 16">
    <name type="scientific">Seleniivibrio woodruffii</name>
    <dbReference type="NCBI Taxonomy" id="1078050"/>
    <lineage>
        <taxon>Bacteria</taxon>
        <taxon>Pseudomonadati</taxon>
        <taxon>Deferribacterota</taxon>
        <taxon>Deferribacteres</taxon>
        <taxon>Deferribacterales</taxon>
        <taxon>Geovibrionaceae</taxon>
        <taxon>Seleniivibrio</taxon>
    </lineage>
</organism>
<evidence type="ECO:0000256" key="12">
    <source>
        <dbReference type="ARBA" id="ARBA00029354"/>
    </source>
</evidence>
<dbReference type="GO" id="GO:0006310">
    <property type="term" value="P:DNA recombination"/>
    <property type="evidence" value="ECO:0007669"/>
    <property type="project" value="UniProtKB-UniRule"/>
</dbReference>
<dbReference type="PANTHER" id="PTHR30194:SF3">
    <property type="entry name" value="CROSSOVER JUNCTION ENDODEOXYRIBONUCLEASE RUVC"/>
    <property type="match status" value="1"/>
</dbReference>
<keyword evidence="16" id="KW-1185">Reference proteome</keyword>
<dbReference type="NCBIfam" id="TIGR00228">
    <property type="entry name" value="ruvC"/>
    <property type="match status" value="1"/>
</dbReference>
<dbReference type="GO" id="GO:0000287">
    <property type="term" value="F:magnesium ion binding"/>
    <property type="evidence" value="ECO:0007669"/>
    <property type="project" value="UniProtKB-UniRule"/>
</dbReference>
<protein>
    <recommendedName>
        <fullName evidence="13 14">Crossover junction endodeoxyribonuclease RuvC</fullName>
        <ecNumber evidence="13 14">3.1.21.10</ecNumber>
    </recommendedName>
    <alternativeName>
        <fullName evidence="13">Holliday junction nuclease RuvC</fullName>
    </alternativeName>
    <alternativeName>
        <fullName evidence="13">Holliday junction resolvase RuvC</fullName>
    </alternativeName>
</protein>
<dbReference type="GO" id="GO:0003677">
    <property type="term" value="F:DNA binding"/>
    <property type="evidence" value="ECO:0007669"/>
    <property type="project" value="UniProtKB-KW"/>
</dbReference>
<dbReference type="PRINTS" id="PR00696">
    <property type="entry name" value="RSOLVASERUVC"/>
</dbReference>
<comment type="subunit">
    <text evidence="13">Homodimer which binds Holliday junction (HJ) DNA. The HJ becomes 2-fold symmetrical on binding to RuvC with unstacked arms; it has a different conformation from HJ DNA in complex with RuvA. In the full resolvosome a probable DNA-RuvA(4)-RuvB(12)-RuvC(2) complex forms which resolves the HJ.</text>
</comment>
<gene>
    <name evidence="13" type="primary">ruvC</name>
    <name evidence="15" type="ORF">C8D98_0805</name>
</gene>
<dbReference type="Pfam" id="PF02075">
    <property type="entry name" value="RuvC"/>
    <property type="match status" value="1"/>
</dbReference>
<dbReference type="CDD" id="cd16962">
    <property type="entry name" value="RuvC"/>
    <property type="match status" value="1"/>
</dbReference>
<comment type="cofactor">
    <cofactor evidence="13">
        <name>Mg(2+)</name>
        <dbReference type="ChEBI" id="CHEBI:18420"/>
    </cofactor>
    <text evidence="13">Binds 2 Mg(2+) ion per subunit.</text>
</comment>
<dbReference type="AlphaFoldDB" id="A0A4R1KE59"/>
<evidence type="ECO:0000256" key="13">
    <source>
        <dbReference type="HAMAP-Rule" id="MF_00034"/>
    </source>
</evidence>
<feature type="binding site" evidence="13">
    <location>
        <position position="142"/>
    </location>
    <ligand>
        <name>Mg(2+)</name>
        <dbReference type="ChEBI" id="CHEBI:18420"/>
        <label>1</label>
    </ligand>
</feature>
<keyword evidence="5 13" id="KW-0255">Endonuclease</keyword>
<accession>A0A4R1KE59</accession>
<comment type="function">
    <text evidence="13">The RuvA-RuvB-RuvC complex processes Holliday junction (HJ) DNA during genetic recombination and DNA repair. Endonuclease that resolves HJ intermediates. Cleaves cruciform DNA by making single-stranded nicks across the HJ at symmetrical positions within the homologous arms, yielding a 5'-phosphate and a 3'-hydroxyl group; requires a central core of homology in the junction. The consensus cleavage sequence is 5'-(A/T)TT(C/G)-3'. Cleavage occurs on the 3'-side of the TT dinucleotide at the point of strand exchange. HJ branch migration catalyzed by RuvA-RuvB allows RuvC to scan DNA until it finds its consensus sequence, where it cleaves and resolves the cruciform DNA.</text>
</comment>
<dbReference type="SUPFAM" id="SSF53098">
    <property type="entry name" value="Ribonuclease H-like"/>
    <property type="match status" value="1"/>
</dbReference>
<reference evidence="15 16" key="1">
    <citation type="submission" date="2019-03" db="EMBL/GenBank/DDBJ databases">
        <title>Genomic Encyclopedia of Type Strains, Phase IV (KMG-IV): sequencing the most valuable type-strain genomes for metagenomic binning, comparative biology and taxonomic classification.</title>
        <authorList>
            <person name="Goeker M."/>
        </authorList>
    </citation>
    <scope>NUCLEOTIDE SEQUENCE [LARGE SCALE GENOMIC DNA]</scope>
    <source>
        <strain evidence="15 16">DSM 24984</strain>
    </source>
</reference>
<dbReference type="Gene3D" id="3.30.420.10">
    <property type="entry name" value="Ribonuclease H-like superfamily/Ribonuclease H"/>
    <property type="match status" value="1"/>
</dbReference>
<comment type="caution">
    <text evidence="15">The sequence shown here is derived from an EMBL/GenBank/DDBJ whole genome shotgun (WGS) entry which is preliminary data.</text>
</comment>
<dbReference type="FunFam" id="3.30.420.10:FF:000002">
    <property type="entry name" value="Crossover junction endodeoxyribonuclease RuvC"/>
    <property type="match status" value="1"/>
</dbReference>
<dbReference type="GO" id="GO:0048476">
    <property type="term" value="C:Holliday junction resolvase complex"/>
    <property type="evidence" value="ECO:0007669"/>
    <property type="project" value="UniProtKB-UniRule"/>
</dbReference>
<evidence type="ECO:0000256" key="1">
    <source>
        <dbReference type="ARBA" id="ARBA00009518"/>
    </source>
</evidence>
<evidence type="ECO:0000256" key="7">
    <source>
        <dbReference type="ARBA" id="ARBA00022801"/>
    </source>
</evidence>
<keyword evidence="2 13" id="KW-0963">Cytoplasm</keyword>
<evidence type="ECO:0000256" key="11">
    <source>
        <dbReference type="ARBA" id="ARBA00023204"/>
    </source>
</evidence>
<feature type="active site" evidence="13">
    <location>
        <position position="9"/>
    </location>
</feature>
<dbReference type="PANTHER" id="PTHR30194">
    <property type="entry name" value="CROSSOVER JUNCTION ENDODEOXYRIBONUCLEASE RUVC"/>
    <property type="match status" value="1"/>
</dbReference>
<keyword evidence="9 13" id="KW-0238">DNA-binding</keyword>
<evidence type="ECO:0000256" key="14">
    <source>
        <dbReference type="NCBIfam" id="TIGR00228"/>
    </source>
</evidence>
<dbReference type="EMBL" id="SMGG01000003">
    <property type="protein sequence ID" value="TCK62283.1"/>
    <property type="molecule type" value="Genomic_DNA"/>
</dbReference>
<dbReference type="InterPro" id="IPR012337">
    <property type="entry name" value="RNaseH-like_sf"/>
</dbReference>
<keyword evidence="4 13" id="KW-0479">Metal-binding</keyword>
<keyword evidence="6 13" id="KW-0227">DNA damage</keyword>
<comment type="subcellular location">
    <subcellularLocation>
        <location evidence="13">Cytoplasm</location>
    </subcellularLocation>
</comment>
<evidence type="ECO:0000256" key="3">
    <source>
        <dbReference type="ARBA" id="ARBA00022722"/>
    </source>
</evidence>
<dbReference type="InterPro" id="IPR036397">
    <property type="entry name" value="RNaseH_sf"/>
</dbReference>
<evidence type="ECO:0000256" key="6">
    <source>
        <dbReference type="ARBA" id="ARBA00022763"/>
    </source>
</evidence>
<evidence type="ECO:0000313" key="15">
    <source>
        <dbReference type="EMBL" id="TCK62283.1"/>
    </source>
</evidence>
<dbReference type="GO" id="GO:0008821">
    <property type="term" value="F:crossover junction DNA endonuclease activity"/>
    <property type="evidence" value="ECO:0007669"/>
    <property type="project" value="UniProtKB-UniRule"/>
</dbReference>
<sequence length="163" mass="17432">MPAIVMGVDPGLNCTGIGIVQVWPGKVEYVAHKVVRTDSKETLPQRLAVICQGVREAVDEFKPSYSAVEDVFYSVNVKSAMLLGQTRGAIIATLLSSGLEVREFTALQIKKAVVGYGKADKAQVKHMVEILLGRKIGNVPMDATDALACGICLGLNLTGRFVS</sequence>
<evidence type="ECO:0000256" key="2">
    <source>
        <dbReference type="ARBA" id="ARBA00022490"/>
    </source>
</evidence>
<dbReference type="GO" id="GO:0006281">
    <property type="term" value="P:DNA repair"/>
    <property type="evidence" value="ECO:0007669"/>
    <property type="project" value="UniProtKB-UniRule"/>
</dbReference>
<keyword evidence="7 13" id="KW-0378">Hydrolase</keyword>
<evidence type="ECO:0000256" key="4">
    <source>
        <dbReference type="ARBA" id="ARBA00022723"/>
    </source>
</evidence>
<evidence type="ECO:0000256" key="9">
    <source>
        <dbReference type="ARBA" id="ARBA00023125"/>
    </source>
</evidence>
<dbReference type="InterPro" id="IPR002176">
    <property type="entry name" value="X-over_junc_endoDNase_RuvC"/>
</dbReference>
<dbReference type="GO" id="GO:0005737">
    <property type="term" value="C:cytoplasm"/>
    <property type="evidence" value="ECO:0007669"/>
    <property type="project" value="UniProtKB-SubCell"/>
</dbReference>
<dbReference type="EC" id="3.1.21.10" evidence="13 14"/>
<dbReference type="HAMAP" id="MF_00034">
    <property type="entry name" value="RuvC"/>
    <property type="match status" value="1"/>
</dbReference>
<feature type="active site" evidence="13">
    <location>
        <position position="69"/>
    </location>
</feature>
<keyword evidence="8 13" id="KW-0460">Magnesium</keyword>
<feature type="binding site" evidence="13">
    <location>
        <position position="9"/>
    </location>
    <ligand>
        <name>Mg(2+)</name>
        <dbReference type="ChEBI" id="CHEBI:18420"/>
        <label>1</label>
    </ligand>
</feature>
<comment type="catalytic activity">
    <reaction evidence="12 13">
        <text>Endonucleolytic cleavage at a junction such as a reciprocal single-stranded crossover between two homologous DNA duplexes (Holliday junction).</text>
        <dbReference type="EC" id="3.1.21.10"/>
    </reaction>
</comment>
<comment type="similarity">
    <text evidence="1 13">Belongs to the RuvC family.</text>
</comment>
<dbReference type="RefSeq" id="WP_243640904.1">
    <property type="nucleotide sequence ID" value="NZ_SMGG01000003.1"/>
</dbReference>
<feature type="active site" evidence="13">
    <location>
        <position position="142"/>
    </location>
</feature>